<accession>A0A7S7NVY4</accession>
<protein>
    <recommendedName>
        <fullName evidence="3">DUF2971 domain-containing protein</fullName>
    </recommendedName>
</protein>
<sequence length="229" mass="26298">MKTKTSSASQMSTAERPVWRYLDFAKFVDLLQTSELHFTRVDHLQDPFEHALSRARACKDKRQFGLRVEYVNCWFQSQFESAAMWSIYATAGIAVRSGVDRLTRALPEVSQRMQGFEIGELSFGSIEYLEEDEIAAQLRDPNRRDGLTFAKRKSFSHEQELRLLIGIKCKLRDSPPSLRLKVNLQSLIDAVHISPTAPKWMGQVVQREIRNYGLDIDPIQSSLYSRNLG</sequence>
<dbReference type="Proteomes" id="UP000593892">
    <property type="component" value="Chromosome"/>
</dbReference>
<organism evidence="1 2">
    <name type="scientific">Paludibaculum fermentans</name>
    <dbReference type="NCBI Taxonomy" id="1473598"/>
    <lineage>
        <taxon>Bacteria</taxon>
        <taxon>Pseudomonadati</taxon>
        <taxon>Acidobacteriota</taxon>
        <taxon>Terriglobia</taxon>
        <taxon>Bryobacterales</taxon>
        <taxon>Bryobacteraceae</taxon>
        <taxon>Paludibaculum</taxon>
    </lineage>
</organism>
<dbReference type="AlphaFoldDB" id="A0A7S7NVY4"/>
<reference evidence="1 2" key="1">
    <citation type="submission" date="2020-10" db="EMBL/GenBank/DDBJ databases">
        <title>Complete genome sequence of Paludibaculum fermentans P105T, a facultatively anaerobic acidobacterium capable of dissimilatory Fe(III) reduction.</title>
        <authorList>
            <person name="Dedysh S.N."/>
            <person name="Beletsky A.V."/>
            <person name="Kulichevskaya I.S."/>
            <person name="Mardanov A.V."/>
            <person name="Ravin N.V."/>
        </authorList>
    </citation>
    <scope>NUCLEOTIDE SEQUENCE [LARGE SCALE GENOMIC DNA]</scope>
    <source>
        <strain evidence="1 2">P105</strain>
    </source>
</reference>
<dbReference type="KEGG" id="pfer:IRI77_12865"/>
<dbReference type="EMBL" id="CP063849">
    <property type="protein sequence ID" value="QOY90796.1"/>
    <property type="molecule type" value="Genomic_DNA"/>
</dbReference>
<dbReference type="RefSeq" id="WP_194452453.1">
    <property type="nucleotide sequence ID" value="NZ_CP063849.1"/>
</dbReference>
<evidence type="ECO:0000313" key="1">
    <source>
        <dbReference type="EMBL" id="QOY90796.1"/>
    </source>
</evidence>
<proteinExistence type="predicted"/>
<gene>
    <name evidence="1" type="ORF">IRI77_12865</name>
</gene>
<name>A0A7S7NVY4_PALFE</name>
<evidence type="ECO:0000313" key="2">
    <source>
        <dbReference type="Proteomes" id="UP000593892"/>
    </source>
</evidence>
<evidence type="ECO:0008006" key="3">
    <source>
        <dbReference type="Google" id="ProtNLM"/>
    </source>
</evidence>
<keyword evidence="2" id="KW-1185">Reference proteome</keyword>